<dbReference type="EMBL" id="JANIIK010000035">
    <property type="protein sequence ID" value="KAJ3613342.1"/>
    <property type="molecule type" value="Genomic_DNA"/>
</dbReference>
<dbReference type="OrthoDB" id="3176171at2759"/>
<evidence type="ECO:0000313" key="2">
    <source>
        <dbReference type="EMBL" id="KAJ3613342.1"/>
    </source>
</evidence>
<dbReference type="Proteomes" id="UP001148018">
    <property type="component" value="Unassembled WGS sequence"/>
</dbReference>
<sequence>MYTITTRRKERGISRVPEDLYYLWLQVGSHNDISPQFNCQQPRCWLGSPCSGARPLFIHLRNHFQQDSEAPTRSQTGRLGPNSKPSSPGRPGSGSFVPQSQTIWAPPGPRPASSHRRETTPTPELRDLSSTEMPSSSIPLTGDQQTDDHILAFIRARQNLIQRTDHKDPGGFACGQVVSSV</sequence>
<dbReference type="AlphaFoldDB" id="A0A9Q0ETL6"/>
<feature type="compositionally biased region" description="Low complexity" evidence="1">
    <location>
        <begin position="80"/>
        <end position="95"/>
    </location>
</feature>
<organism evidence="2 3">
    <name type="scientific">Muraenolepis orangiensis</name>
    <name type="common">Patagonian moray cod</name>
    <dbReference type="NCBI Taxonomy" id="630683"/>
    <lineage>
        <taxon>Eukaryota</taxon>
        <taxon>Metazoa</taxon>
        <taxon>Chordata</taxon>
        <taxon>Craniata</taxon>
        <taxon>Vertebrata</taxon>
        <taxon>Euteleostomi</taxon>
        <taxon>Actinopterygii</taxon>
        <taxon>Neopterygii</taxon>
        <taxon>Teleostei</taxon>
        <taxon>Neoteleostei</taxon>
        <taxon>Acanthomorphata</taxon>
        <taxon>Zeiogadaria</taxon>
        <taxon>Gadariae</taxon>
        <taxon>Gadiformes</taxon>
        <taxon>Muraenolepidoidei</taxon>
        <taxon>Muraenolepididae</taxon>
        <taxon>Muraenolepis</taxon>
    </lineage>
</organism>
<feature type="compositionally biased region" description="Basic and acidic residues" evidence="1">
    <location>
        <begin position="115"/>
        <end position="129"/>
    </location>
</feature>
<keyword evidence="3" id="KW-1185">Reference proteome</keyword>
<proteinExistence type="predicted"/>
<feature type="compositionally biased region" description="Polar residues" evidence="1">
    <location>
        <begin position="130"/>
        <end position="144"/>
    </location>
</feature>
<name>A0A9Q0ETL6_9TELE</name>
<comment type="caution">
    <text evidence="2">The sequence shown here is derived from an EMBL/GenBank/DDBJ whole genome shotgun (WGS) entry which is preliminary data.</text>
</comment>
<feature type="region of interest" description="Disordered" evidence="1">
    <location>
        <begin position="66"/>
        <end position="144"/>
    </location>
</feature>
<feature type="compositionally biased region" description="Polar residues" evidence="1">
    <location>
        <begin position="66"/>
        <end position="77"/>
    </location>
</feature>
<evidence type="ECO:0000256" key="1">
    <source>
        <dbReference type="SAM" id="MobiDB-lite"/>
    </source>
</evidence>
<reference evidence="2" key="1">
    <citation type="submission" date="2022-07" db="EMBL/GenBank/DDBJ databases">
        <title>Chromosome-level genome of Muraenolepis orangiensis.</title>
        <authorList>
            <person name="Kim J."/>
        </authorList>
    </citation>
    <scope>NUCLEOTIDE SEQUENCE</scope>
    <source>
        <strain evidence="2">KU_S4_2022</strain>
        <tissue evidence="2">Muscle</tissue>
    </source>
</reference>
<protein>
    <submittedName>
        <fullName evidence="2">Uncharacterized protein</fullName>
    </submittedName>
</protein>
<evidence type="ECO:0000313" key="3">
    <source>
        <dbReference type="Proteomes" id="UP001148018"/>
    </source>
</evidence>
<gene>
    <name evidence="2" type="ORF">NHX12_019592</name>
</gene>
<accession>A0A9Q0ETL6</accession>